<dbReference type="InterPro" id="IPR052398">
    <property type="entry name" value="Ubiquitin_hydrolase_53/54"/>
</dbReference>
<evidence type="ECO:0000313" key="8">
    <source>
        <dbReference type="EMBL" id="KAH0520019.1"/>
    </source>
</evidence>
<reference evidence="8" key="1">
    <citation type="submission" date="2020-03" db="EMBL/GenBank/DDBJ databases">
        <title>Studies in the Genomics of Life Span.</title>
        <authorList>
            <person name="Glass D."/>
        </authorList>
    </citation>
    <scope>NUCLEOTIDE SEQUENCE</scope>
    <source>
        <strain evidence="8">LTLLF</strain>
        <tissue evidence="8">Muscle</tissue>
    </source>
</reference>
<evidence type="ECO:0000256" key="2">
    <source>
        <dbReference type="ARBA" id="ARBA00009085"/>
    </source>
</evidence>
<feature type="compositionally biased region" description="Polar residues" evidence="6">
    <location>
        <begin position="1019"/>
        <end position="1035"/>
    </location>
</feature>
<feature type="region of interest" description="Disordered" evidence="6">
    <location>
        <begin position="693"/>
        <end position="713"/>
    </location>
</feature>
<feature type="compositionally biased region" description="Basic and acidic residues" evidence="6">
    <location>
        <begin position="1084"/>
        <end position="1096"/>
    </location>
</feature>
<feature type="compositionally biased region" description="Low complexity" evidence="6">
    <location>
        <begin position="540"/>
        <end position="553"/>
    </location>
</feature>
<feature type="region of interest" description="Disordered" evidence="6">
    <location>
        <begin position="1019"/>
        <end position="1055"/>
    </location>
</feature>
<feature type="region of interest" description="Disordered" evidence="6">
    <location>
        <begin position="361"/>
        <end position="558"/>
    </location>
</feature>
<dbReference type="FunFam" id="3.90.70.10:FF:000041">
    <property type="entry name" value="Inactive ubiquitin carboxyl-terminal hydrolase 53"/>
    <property type="match status" value="1"/>
</dbReference>
<dbReference type="InterPro" id="IPR004843">
    <property type="entry name" value="Calcineurin-like_PHP"/>
</dbReference>
<comment type="caution">
    <text evidence="8">The sequence shown here is derived from an EMBL/GenBank/DDBJ whole genome shotgun (WGS) entry which is preliminary data.</text>
</comment>
<feature type="region of interest" description="Disordered" evidence="6">
    <location>
        <begin position="1351"/>
        <end position="1381"/>
    </location>
</feature>
<dbReference type="PROSITE" id="PS50235">
    <property type="entry name" value="USP_3"/>
    <property type="match status" value="1"/>
</dbReference>
<dbReference type="EC" id="3.4.19.12" evidence="3"/>
<dbReference type="Proteomes" id="UP000710432">
    <property type="component" value="Unassembled WGS sequence"/>
</dbReference>
<feature type="region of interest" description="Disordered" evidence="6">
    <location>
        <begin position="1077"/>
        <end position="1202"/>
    </location>
</feature>
<feature type="compositionally biased region" description="Low complexity" evidence="6">
    <location>
        <begin position="371"/>
        <end position="384"/>
    </location>
</feature>
<dbReference type="InterPro" id="IPR028889">
    <property type="entry name" value="USP"/>
</dbReference>
<dbReference type="SUPFAM" id="SSF56300">
    <property type="entry name" value="Metallo-dependent phosphatases"/>
    <property type="match status" value="1"/>
</dbReference>
<dbReference type="PANTHER" id="PTHR22975:SF5">
    <property type="entry name" value="INACTIVE UBIQUITIN CARBOXYL-TERMINAL HYDROLASE 54"/>
    <property type="match status" value="1"/>
</dbReference>
<keyword evidence="5 8" id="KW-0378">Hydrolase</keyword>
<feature type="compositionally biased region" description="Polar residues" evidence="6">
    <location>
        <begin position="693"/>
        <end position="710"/>
    </location>
</feature>
<accession>A0A8J6GZS6</accession>
<dbReference type="InterPro" id="IPR029052">
    <property type="entry name" value="Metallo-depent_PP-like"/>
</dbReference>
<sequence>MRAATEAVTATIGPWIQYCVKWPEQEMIPWYQACVLWHLDIFRRSFRQLTTHKCMGDSCIFCALKGIFNQFQCSSEKVLPSDTLRSALAKTFQDEQRFQLGIMDDAAECFENLLMRIHFHIADESKEDICTAQQCISHQKFAMTLFEQCVCTSCGATSDPLPFIQMVHYISTTSLCNQAICMLEKREKPSPSMFGELLQNASTMGDLRNCPSNCGERIRIRRVLMNAPQIITIGLVWDSDHSDLAEDVIHSLGTCLKLGDLFFRVTDDRAKQSELYLVGMICYYGKHYSTFFFQTKIRKWMYFDDAHVKEIGPKWKDVVTKCIKGHYQPLLLLYADPQGTPVSTQDLPPQAQFLSYTKTCYDSEDSGREPSISSDTRTDSSTESYPYKHSHHESVVSHFSSDSQGTVTYNVENDSMSQSSRDTGHLTDSECNQKQTWKKGSLVERKRSSGRARRKGDEAQASGYHRETLKEKQAPRNASKSSSTSRLKDFKETVSNMIHSRPSLASQTNAGSPGAGRAGDQPDKTPPRNLPLYSRDWETESTSSEVKSSSSSKYRPTWRPKRESLNIDSIFSKDKRKHCGYTQLRTFSEDSAKELTPDEISKPLAYDIKAGGPSSQYKPWGAARPGSHLLEQHPRLIQRMESGYESSERNSNSPVSLDAAPPETVNVYRDRSTKSPGFVPSWRHIPKSQSSSILEVDCTETQPLSGGELTSKSELDELQEEVARRAQEQELRKKREKELEAAKGFNPHPSRYMDLDELQNQGRSDGFERSLQEANSVFEESLHLEQKGDCAAALALCNEAISKLRLTLHGASSSTHSRALVDKKLQISIRKARSLQDRMQQKPSSQQPVQPSASLPPQGGAVPQLTSEQPVPLQLLLSQDAQLEPCRDTAFGASSSFLDSPASYPTPHSPLTPEPPAASVPQHYSPSRSLTLLPPFEVDRMNPSAFHRQDLPKTACRIETTSQQECLPLDVLEDKLQGHRENSSGCRKFPPQEGRGIVQDLLFEEKKNSVDISMVMPWSHSTGEDTNSPSGSSAPPTIPPSRACYPIMSPASSPELHAIDPMQKLNQHLQAQNLQTSLTSKVVRGSEKPPRPEFPSRKGLVRSLAEQFQKMQNTSMRDVTSSQDRSLPNGLRKNSSSDFMPPLPQASGKDHCRWVKQQPSLDGRKRLPSWEDPADHPSLAMDSGLPSGETPRREQPRLAEPNIYQGKLSQVIDSNSKELGSSVNLGISVPLDSWVNVTRLCDSQVKHRGSGPGVASSHDTHTCVAYPERNHILLHPHWNQDTEQETSELESLYQTSLQASRTGCSEWRSQAVAWQPLNQTGFADSSGRRLHSAPGLDLSGTPAAEMENVLHGPSTAPVSQDSSNVRKKTLETGHHCSSSSSLPVIHDPPVLLLDPKLYPPQPQFLSPDVLMPSMAGEPCRPPAVPFPPTHRLTSEEVFDMDGIPRVDVLKNHLVKEGRVDEEIALRIINEGAAILRREKTMIEVEAPITGKIKYSERVYEACMEAFDSLPLAALLNQQFLCVHGGLSPEIHTLDDIRRLDRFKEPPAFGPMCDLLWSDPSEDFGNEKSQEHFSHNTVRGCSYFYNYPAVCEFLQNNNLLSIIRAHEAQDAGYRMYRKSQTTGFPSLITIFSAPNYLDVYNNKAAVLKYENNVMNIRQFNCSPHPYWLPNFMDVFTWSLPFVGEKVTEMLVNVLSICSDDELMTEGEDQFDVGSAAARKEIIRNKIRAIGKMARVFSVLREESESVLTLKGLTPTGMLPSGVLAGGRQTLQSAIRGFSPPHRICSFEEAKGLDRINERMPPRKDAVQQDGFNSLNTAHATENHGTGNHSAQ</sequence>
<comment type="similarity">
    <text evidence="2">Belongs to the peptidase C19 family.</text>
</comment>
<dbReference type="InterPro" id="IPR001394">
    <property type="entry name" value="Peptidase_C19_UCH"/>
</dbReference>
<dbReference type="PANTHER" id="PTHR22975">
    <property type="entry name" value="UBIQUITIN SPECIFIC PROTEINASE"/>
    <property type="match status" value="1"/>
</dbReference>
<comment type="catalytic activity">
    <reaction evidence="1">
        <text>Thiol-dependent hydrolysis of ester, thioester, amide, peptide and isopeptide bonds formed by the C-terminal Gly of ubiquitin (a 76-residue protein attached to proteins as an intracellular targeting signal).</text>
        <dbReference type="EC" id="3.4.19.12"/>
    </reaction>
</comment>
<dbReference type="Pfam" id="PF00443">
    <property type="entry name" value="UCH"/>
    <property type="match status" value="1"/>
</dbReference>
<feature type="region of interest" description="Disordered" evidence="6">
    <location>
        <begin position="641"/>
        <end position="663"/>
    </location>
</feature>
<organism evidence="8 9">
    <name type="scientific">Microtus ochrogaster</name>
    <name type="common">Prairie vole</name>
    <dbReference type="NCBI Taxonomy" id="79684"/>
    <lineage>
        <taxon>Eukaryota</taxon>
        <taxon>Metazoa</taxon>
        <taxon>Chordata</taxon>
        <taxon>Craniata</taxon>
        <taxon>Vertebrata</taxon>
        <taxon>Euteleostomi</taxon>
        <taxon>Mammalia</taxon>
        <taxon>Eutheria</taxon>
        <taxon>Euarchontoglires</taxon>
        <taxon>Glires</taxon>
        <taxon>Rodentia</taxon>
        <taxon>Myomorpha</taxon>
        <taxon>Muroidea</taxon>
        <taxon>Cricetidae</taxon>
        <taxon>Arvicolinae</taxon>
        <taxon>Microtus</taxon>
    </lineage>
</organism>
<dbReference type="FunFam" id="3.60.21.10:FF:000198">
    <property type="entry name" value="Serine/threonine-protein phosphatase 2B catalytic subunit alpha isoform"/>
    <property type="match status" value="1"/>
</dbReference>
<feature type="region of interest" description="Disordered" evidence="6">
    <location>
        <begin position="833"/>
        <end position="867"/>
    </location>
</feature>
<feature type="compositionally biased region" description="Basic and acidic residues" evidence="6">
    <location>
        <begin position="1162"/>
        <end position="1175"/>
    </location>
</feature>
<evidence type="ECO:0000256" key="3">
    <source>
        <dbReference type="ARBA" id="ARBA00012759"/>
    </source>
</evidence>
<dbReference type="CDD" id="cd02257">
    <property type="entry name" value="Peptidase_C19"/>
    <property type="match status" value="1"/>
</dbReference>
<feature type="compositionally biased region" description="Pro residues" evidence="6">
    <location>
        <begin position="907"/>
        <end position="918"/>
    </location>
</feature>
<keyword evidence="4" id="KW-0833">Ubl conjugation pathway</keyword>
<evidence type="ECO:0000256" key="4">
    <source>
        <dbReference type="ARBA" id="ARBA00022786"/>
    </source>
</evidence>
<evidence type="ECO:0000259" key="7">
    <source>
        <dbReference type="PROSITE" id="PS50235"/>
    </source>
</evidence>
<protein>
    <recommendedName>
        <fullName evidence="3">ubiquitinyl hydrolase 1</fullName>
        <ecNumber evidence="3">3.4.19.12</ecNumber>
    </recommendedName>
</protein>
<name>A0A8J6GZS6_MICOH</name>
<dbReference type="SMART" id="SM00156">
    <property type="entry name" value="PP2Ac"/>
    <property type="match status" value="1"/>
</dbReference>
<dbReference type="InterPro" id="IPR006186">
    <property type="entry name" value="Ser/Thr-sp_prot-phosphatase"/>
</dbReference>
<feature type="compositionally biased region" description="Polar residues" evidence="6">
    <location>
        <begin position="493"/>
        <end position="511"/>
    </location>
</feature>
<dbReference type="GO" id="GO:0004843">
    <property type="term" value="F:cysteine-type deubiquitinase activity"/>
    <property type="evidence" value="ECO:0007669"/>
    <property type="project" value="UniProtKB-EC"/>
</dbReference>
<dbReference type="EMBL" id="JAATJU010001347">
    <property type="protein sequence ID" value="KAH0520019.1"/>
    <property type="molecule type" value="Genomic_DNA"/>
</dbReference>
<dbReference type="GO" id="GO:0016579">
    <property type="term" value="P:protein deubiquitination"/>
    <property type="evidence" value="ECO:0007669"/>
    <property type="project" value="InterPro"/>
</dbReference>
<gene>
    <name evidence="8" type="ORF">LTLLF_109355</name>
</gene>
<feature type="compositionally biased region" description="Polar residues" evidence="6">
    <location>
        <begin position="476"/>
        <end position="485"/>
    </location>
</feature>
<evidence type="ECO:0000256" key="5">
    <source>
        <dbReference type="ARBA" id="ARBA00022801"/>
    </source>
</evidence>
<feature type="compositionally biased region" description="Low complexity" evidence="6">
    <location>
        <begin position="841"/>
        <end position="858"/>
    </location>
</feature>
<dbReference type="InterPro" id="IPR038765">
    <property type="entry name" value="Papain-like_cys_pep_sf"/>
</dbReference>
<evidence type="ECO:0000256" key="1">
    <source>
        <dbReference type="ARBA" id="ARBA00000707"/>
    </source>
</evidence>
<evidence type="ECO:0000313" key="9">
    <source>
        <dbReference type="Proteomes" id="UP000710432"/>
    </source>
</evidence>
<dbReference type="SUPFAM" id="SSF54001">
    <property type="entry name" value="Cysteine proteinases"/>
    <property type="match status" value="1"/>
</dbReference>
<dbReference type="Pfam" id="PF00149">
    <property type="entry name" value="Metallophos"/>
    <property type="match status" value="1"/>
</dbReference>
<feature type="compositionally biased region" description="Polar residues" evidence="6">
    <location>
        <begin position="1109"/>
        <end position="1138"/>
    </location>
</feature>
<dbReference type="PRINTS" id="PR00114">
    <property type="entry name" value="STPHPHTASE"/>
</dbReference>
<dbReference type="Gene3D" id="3.60.21.10">
    <property type="match status" value="2"/>
</dbReference>
<feature type="domain" description="USP" evidence="7">
    <location>
        <begin position="50"/>
        <end position="337"/>
    </location>
</feature>
<feature type="compositionally biased region" description="Basic and acidic residues" evidence="6">
    <location>
        <begin position="464"/>
        <end position="474"/>
    </location>
</feature>
<dbReference type="Gene3D" id="3.90.70.10">
    <property type="entry name" value="Cysteine proteinases"/>
    <property type="match status" value="1"/>
</dbReference>
<feature type="region of interest" description="Disordered" evidence="6">
    <location>
        <begin position="892"/>
        <end position="928"/>
    </location>
</feature>
<feature type="compositionally biased region" description="Polar residues" evidence="6">
    <location>
        <begin position="404"/>
        <end position="421"/>
    </location>
</feature>
<proteinExistence type="inferred from homology"/>
<evidence type="ECO:0000256" key="6">
    <source>
        <dbReference type="SAM" id="MobiDB-lite"/>
    </source>
</evidence>